<evidence type="ECO:0000313" key="2">
    <source>
        <dbReference type="EMBL" id="WOS95863.1"/>
    </source>
</evidence>
<dbReference type="PROSITE" id="PS51257">
    <property type="entry name" value="PROKAR_LIPOPROTEIN"/>
    <property type="match status" value="1"/>
</dbReference>
<proteinExistence type="predicted"/>
<organism evidence="2 3">
    <name type="scientific">Nosocomiicoccus massiliensis</name>
    <dbReference type="NCBI Taxonomy" id="1232430"/>
    <lineage>
        <taxon>Bacteria</taxon>
        <taxon>Bacillati</taxon>
        <taxon>Bacillota</taxon>
        <taxon>Bacilli</taxon>
        <taxon>Bacillales</taxon>
        <taxon>Staphylococcaceae</taxon>
        <taxon>Nosocomiicoccus</taxon>
    </lineage>
</organism>
<sequence length="224" mass="25478">MKKVLYTFASLSLILAACSKKDVVDTEKPENEVERSHQEAKSDTEKGKEQTETKEDTPLIAFEDLTTEHLLAMTIYEQQVIDEFNEYVLPTADEIFAGEYSRPLYPGGESADVTNKIPEVSIISVDVTDVLVDTPQDPLTFYVVNPPSMGGMSVFAVGETYTLLYSSLGELTYQEALNYGHKYNIKELYEKHKNNENILNLIERMNSYENMEAYYKKIDSMYGE</sequence>
<dbReference type="RefSeq" id="WP_102167152.1">
    <property type="nucleotide sequence ID" value="NZ_CP136964.1"/>
</dbReference>
<evidence type="ECO:0008006" key="4">
    <source>
        <dbReference type="Google" id="ProtNLM"/>
    </source>
</evidence>
<dbReference type="Proteomes" id="UP000243626">
    <property type="component" value="Chromosome"/>
</dbReference>
<accession>A0AAF0YH93</accession>
<protein>
    <recommendedName>
        <fullName evidence="4">Lipoprotein</fullName>
    </recommendedName>
</protein>
<evidence type="ECO:0000313" key="3">
    <source>
        <dbReference type="Proteomes" id="UP000243626"/>
    </source>
</evidence>
<dbReference type="AlphaFoldDB" id="A0AAF0YH93"/>
<gene>
    <name evidence="2" type="ORF">CJ229_007140</name>
</gene>
<evidence type="ECO:0000256" key="1">
    <source>
        <dbReference type="SAM" id="MobiDB-lite"/>
    </source>
</evidence>
<reference evidence="3" key="1">
    <citation type="submission" date="2017-09" db="EMBL/GenBank/DDBJ databases">
        <title>Bacterial strain isolated from the female urinary microbiota.</title>
        <authorList>
            <person name="Thomas-White K."/>
            <person name="Kumar N."/>
            <person name="Forster S."/>
            <person name="Putonti C."/>
            <person name="Lawley T."/>
            <person name="Wolfe A.J."/>
        </authorList>
    </citation>
    <scope>NUCLEOTIDE SEQUENCE [LARGE SCALE GENOMIC DNA]</scope>
    <source>
        <strain evidence="3">UMB0959</strain>
    </source>
</reference>
<dbReference type="KEGG" id="nmy:CJ229_007140"/>
<reference evidence="2 3" key="2">
    <citation type="submission" date="2023-10" db="EMBL/GenBank/DDBJ databases">
        <authorList>
            <person name="Choi B."/>
        </authorList>
    </citation>
    <scope>NUCLEOTIDE SEQUENCE [LARGE SCALE GENOMIC DNA]</scope>
    <source>
        <strain evidence="2 3">UMB0959</strain>
    </source>
</reference>
<feature type="region of interest" description="Disordered" evidence="1">
    <location>
        <begin position="25"/>
        <end position="56"/>
    </location>
</feature>
<keyword evidence="3" id="KW-1185">Reference proteome</keyword>
<name>A0AAF0YH93_9STAP</name>
<dbReference type="EMBL" id="CP136964">
    <property type="protein sequence ID" value="WOS95863.1"/>
    <property type="molecule type" value="Genomic_DNA"/>
</dbReference>